<dbReference type="InterPro" id="IPR047589">
    <property type="entry name" value="DUF11_rpt"/>
</dbReference>
<dbReference type="Gene3D" id="2.60.40.740">
    <property type="match status" value="1"/>
</dbReference>
<accession>A0A9X9A878</accession>
<evidence type="ECO:0000259" key="1">
    <source>
        <dbReference type="Pfam" id="PF01345"/>
    </source>
</evidence>
<dbReference type="PANTHER" id="PTHR34819:SF3">
    <property type="entry name" value="CELL SURFACE PROTEIN"/>
    <property type="match status" value="1"/>
</dbReference>
<dbReference type="PANTHER" id="PTHR34819">
    <property type="entry name" value="LARGE CYSTEINE-RICH PERIPLASMIC PROTEIN OMCB"/>
    <property type="match status" value="1"/>
</dbReference>
<dbReference type="InterPro" id="IPR001434">
    <property type="entry name" value="OmcB-like_DUF11"/>
</dbReference>
<evidence type="ECO:0000313" key="2">
    <source>
        <dbReference type="EMBL" id="TKJ02410.1"/>
    </source>
</evidence>
<evidence type="ECO:0000313" key="3">
    <source>
        <dbReference type="Proteomes" id="UP000308444"/>
    </source>
</evidence>
<dbReference type="SUPFAM" id="SSF49401">
    <property type="entry name" value="Bacterial adhesins"/>
    <property type="match status" value="1"/>
</dbReference>
<dbReference type="NCBIfam" id="TIGR01451">
    <property type="entry name" value="B_ant_repeat"/>
    <property type="match status" value="1"/>
</dbReference>
<dbReference type="InterPro" id="IPR008966">
    <property type="entry name" value="Adhesion_dom_sf"/>
</dbReference>
<gene>
    <name evidence="2" type="ORF">FC695_16695</name>
</gene>
<name>A0A9X9A878_BACCE</name>
<protein>
    <submittedName>
        <fullName evidence="2">DUF11 domain-containing protein</fullName>
    </submittedName>
</protein>
<reference evidence="2 3" key="1">
    <citation type="journal article" date="2019" name="Environ. Microbiol.">
        <title>An active ?-lactamase is a part of an orchestrated cell wall stress resistance network of Bacillus subtilis and related rhizosphere species.</title>
        <authorList>
            <person name="Bucher T."/>
            <person name="Keren-Paz A."/>
            <person name="Hausser J."/>
            <person name="Olender T."/>
            <person name="Cytryn E."/>
            <person name="Kolodkin-Gal I."/>
        </authorList>
    </citation>
    <scope>NUCLEOTIDE SEQUENCE [LARGE SCALE GENOMIC DNA]</scope>
    <source>
        <strain evidence="2 3">I32</strain>
    </source>
</reference>
<dbReference type="Proteomes" id="UP000308444">
    <property type="component" value="Unassembled WGS sequence"/>
</dbReference>
<sequence>IGISIGTIQPNQIVTITFQVTITNIPPNGVVTNVGSVNFTSQPNPNEPPITETEETPPVNTEIINSIINPAKTSDRNNVDIDDIITYTVTFQNLQTVQLTDIVFTDPIPTGTTFIPNSVTINGVPTSNLDPALGIPLGTLNPSQS</sequence>
<feature type="non-terminal residue" evidence="2">
    <location>
        <position position="145"/>
    </location>
</feature>
<comment type="caution">
    <text evidence="2">The sequence shown here is derived from an EMBL/GenBank/DDBJ whole genome shotgun (WGS) entry which is preliminary data.</text>
</comment>
<dbReference type="EMBL" id="SZOH01001072">
    <property type="protein sequence ID" value="TKJ02410.1"/>
    <property type="molecule type" value="Genomic_DNA"/>
</dbReference>
<proteinExistence type="predicted"/>
<feature type="domain" description="DUF11" evidence="1">
    <location>
        <begin position="71"/>
        <end position="127"/>
    </location>
</feature>
<dbReference type="InterPro" id="IPR051172">
    <property type="entry name" value="Chlamydia_OmcB"/>
</dbReference>
<dbReference type="AlphaFoldDB" id="A0A9X9A878"/>
<feature type="non-terminal residue" evidence="2">
    <location>
        <position position="1"/>
    </location>
</feature>
<dbReference type="Pfam" id="PF01345">
    <property type="entry name" value="DUF11"/>
    <property type="match status" value="1"/>
</dbReference>
<organism evidence="2 3">
    <name type="scientific">Bacillus cereus</name>
    <dbReference type="NCBI Taxonomy" id="1396"/>
    <lineage>
        <taxon>Bacteria</taxon>
        <taxon>Bacillati</taxon>
        <taxon>Bacillota</taxon>
        <taxon>Bacilli</taxon>
        <taxon>Bacillales</taxon>
        <taxon>Bacillaceae</taxon>
        <taxon>Bacillus</taxon>
        <taxon>Bacillus cereus group</taxon>
    </lineage>
</organism>